<dbReference type="Proteomes" id="UP000429980">
    <property type="component" value="Unassembled WGS sequence"/>
</dbReference>
<reference evidence="1 2" key="1">
    <citation type="submission" date="2019-06" db="EMBL/GenBank/DDBJ databases">
        <title>Genome sequence analysis of &gt;100 Bacillus licheniformis strains suggests intrinsic resistance to this species.</title>
        <authorList>
            <person name="Wels M."/>
            <person name="Siezen R.J."/>
            <person name="Johansen E."/>
            <person name="Stuer-Lauridsen B."/>
            <person name="Bjerre K."/>
            <person name="Nielsen B.K.K."/>
        </authorList>
    </citation>
    <scope>NUCLEOTIDE SEQUENCE [LARGE SCALE GENOMIC DNA]</scope>
    <source>
        <strain evidence="1 2">BAC-15381</strain>
    </source>
</reference>
<dbReference type="EMBL" id="NILF01000062">
    <property type="protein sequence ID" value="TWL35063.1"/>
    <property type="molecule type" value="Genomic_DNA"/>
</dbReference>
<sequence>MFQSFYSSFYLLNLYHIQYLLFPKAKRFGGLQMDSISYGKMIESSYNF</sequence>
<protein>
    <submittedName>
        <fullName evidence="1">Uncharacterized protein</fullName>
    </submittedName>
</protein>
<name>A0ABY3FT00_9BACI</name>
<proteinExistence type="predicted"/>
<evidence type="ECO:0000313" key="2">
    <source>
        <dbReference type="Proteomes" id="UP000429980"/>
    </source>
</evidence>
<accession>A0ABY3FT00</accession>
<organism evidence="1 2">
    <name type="scientific">Bacillus paralicheniformis</name>
    <dbReference type="NCBI Taxonomy" id="1648923"/>
    <lineage>
        <taxon>Bacteria</taxon>
        <taxon>Bacillati</taxon>
        <taxon>Bacillota</taxon>
        <taxon>Bacilli</taxon>
        <taxon>Bacillales</taxon>
        <taxon>Bacillaceae</taxon>
        <taxon>Bacillus</taxon>
    </lineage>
</organism>
<evidence type="ECO:0000313" key="1">
    <source>
        <dbReference type="EMBL" id="TWL35063.1"/>
    </source>
</evidence>
<gene>
    <name evidence="1" type="ORF">CHCC15381_3506</name>
</gene>
<keyword evidence="2" id="KW-1185">Reference proteome</keyword>
<comment type="caution">
    <text evidence="1">The sequence shown here is derived from an EMBL/GenBank/DDBJ whole genome shotgun (WGS) entry which is preliminary data.</text>
</comment>